<accession>A0A9W8N4K7</accession>
<dbReference type="AlphaFoldDB" id="A0A9W8N4K7"/>
<evidence type="ECO:0000313" key="2">
    <source>
        <dbReference type="EMBL" id="KAJ3554975.1"/>
    </source>
</evidence>
<protein>
    <submittedName>
        <fullName evidence="2">Uncharacterized protein</fullName>
    </submittedName>
</protein>
<dbReference type="VEuPathDB" id="FungiDB:F4678DRAFT_430223"/>
<dbReference type="Gene3D" id="3.10.129.10">
    <property type="entry name" value="Hotdog Thioesterase"/>
    <property type="match status" value="1"/>
</dbReference>
<dbReference type="InterPro" id="IPR029069">
    <property type="entry name" value="HotDog_dom_sf"/>
</dbReference>
<name>A0A9W8N4K7_9PEZI</name>
<gene>
    <name evidence="2" type="ORF">NPX13_g10468</name>
</gene>
<sequence length="242" mass="27245">MEDNPTSLRLAQSAYNSPYSRAGAPTPHPNSDPYSTLRSRALATLEAMGYDPKTMVEHGVVWAEDQDPYGHVMHSQYMHWAGSCLYRIMEGYDEWLSKQECDDIIQGKTVIIVVKKYELDIRRQVKYPDSVRIPPRATMECIPADPRLQIIAAYHQGFIEPTRNNGTVSLYSLKQQAIVANVKGSTSYVGVKTGRPVDIRTLGGGWPMLYEAYVKKSEHAKESKGKWDCEHPPNKLNSASKL</sequence>
<proteinExistence type="predicted"/>
<dbReference type="EMBL" id="JANPWZ010002965">
    <property type="protein sequence ID" value="KAJ3554975.1"/>
    <property type="molecule type" value="Genomic_DNA"/>
</dbReference>
<reference evidence="2" key="1">
    <citation type="submission" date="2022-07" db="EMBL/GenBank/DDBJ databases">
        <title>Genome Sequence of Xylaria arbuscula.</title>
        <authorList>
            <person name="Buettner E."/>
        </authorList>
    </citation>
    <scope>NUCLEOTIDE SEQUENCE</scope>
    <source>
        <strain evidence="2">VT107</strain>
    </source>
</reference>
<organism evidence="2 3">
    <name type="scientific">Xylaria arbuscula</name>
    <dbReference type="NCBI Taxonomy" id="114810"/>
    <lineage>
        <taxon>Eukaryota</taxon>
        <taxon>Fungi</taxon>
        <taxon>Dikarya</taxon>
        <taxon>Ascomycota</taxon>
        <taxon>Pezizomycotina</taxon>
        <taxon>Sordariomycetes</taxon>
        <taxon>Xylariomycetidae</taxon>
        <taxon>Xylariales</taxon>
        <taxon>Xylariaceae</taxon>
        <taxon>Xylaria</taxon>
    </lineage>
</organism>
<feature type="region of interest" description="Disordered" evidence="1">
    <location>
        <begin position="222"/>
        <end position="242"/>
    </location>
</feature>
<dbReference type="Pfam" id="PF13279">
    <property type="entry name" value="4HBT_2"/>
    <property type="match status" value="1"/>
</dbReference>
<feature type="compositionally biased region" description="Basic and acidic residues" evidence="1">
    <location>
        <begin position="222"/>
        <end position="233"/>
    </location>
</feature>
<dbReference type="Proteomes" id="UP001148614">
    <property type="component" value="Unassembled WGS sequence"/>
</dbReference>
<dbReference type="SUPFAM" id="SSF54637">
    <property type="entry name" value="Thioesterase/thiol ester dehydrase-isomerase"/>
    <property type="match status" value="1"/>
</dbReference>
<comment type="caution">
    <text evidence="2">The sequence shown here is derived from an EMBL/GenBank/DDBJ whole genome shotgun (WGS) entry which is preliminary data.</text>
</comment>
<evidence type="ECO:0000313" key="3">
    <source>
        <dbReference type="Proteomes" id="UP001148614"/>
    </source>
</evidence>
<keyword evidence="3" id="KW-1185">Reference proteome</keyword>
<evidence type="ECO:0000256" key="1">
    <source>
        <dbReference type="SAM" id="MobiDB-lite"/>
    </source>
</evidence>